<proteinExistence type="predicted"/>
<organism evidence="1">
    <name type="scientific">Arundo donax</name>
    <name type="common">Giant reed</name>
    <name type="synonym">Donax arundinaceus</name>
    <dbReference type="NCBI Taxonomy" id="35708"/>
    <lineage>
        <taxon>Eukaryota</taxon>
        <taxon>Viridiplantae</taxon>
        <taxon>Streptophyta</taxon>
        <taxon>Embryophyta</taxon>
        <taxon>Tracheophyta</taxon>
        <taxon>Spermatophyta</taxon>
        <taxon>Magnoliopsida</taxon>
        <taxon>Liliopsida</taxon>
        <taxon>Poales</taxon>
        <taxon>Poaceae</taxon>
        <taxon>PACMAD clade</taxon>
        <taxon>Arundinoideae</taxon>
        <taxon>Arundineae</taxon>
        <taxon>Arundo</taxon>
    </lineage>
</organism>
<reference evidence="1" key="1">
    <citation type="submission" date="2014-09" db="EMBL/GenBank/DDBJ databases">
        <authorList>
            <person name="Magalhaes I.L.F."/>
            <person name="Oliveira U."/>
            <person name="Santos F.R."/>
            <person name="Vidigal T.H.D.A."/>
            <person name="Brescovit A.D."/>
            <person name="Santos A.J."/>
        </authorList>
    </citation>
    <scope>NUCLEOTIDE SEQUENCE</scope>
    <source>
        <tissue evidence="1">Shoot tissue taken approximately 20 cm above the soil surface</tissue>
    </source>
</reference>
<dbReference type="EMBL" id="GBRH01187156">
    <property type="protein sequence ID" value="JAE10740.1"/>
    <property type="molecule type" value="Transcribed_RNA"/>
</dbReference>
<reference evidence="1" key="2">
    <citation type="journal article" date="2015" name="Data Brief">
        <title>Shoot transcriptome of the giant reed, Arundo donax.</title>
        <authorList>
            <person name="Barrero R.A."/>
            <person name="Guerrero F.D."/>
            <person name="Moolhuijzen P."/>
            <person name="Goolsby J.A."/>
            <person name="Tidwell J."/>
            <person name="Bellgard S.E."/>
            <person name="Bellgard M.I."/>
        </authorList>
    </citation>
    <scope>NUCLEOTIDE SEQUENCE</scope>
    <source>
        <tissue evidence="1">Shoot tissue taken approximately 20 cm above the soil surface</tissue>
    </source>
</reference>
<evidence type="ECO:0000313" key="1">
    <source>
        <dbReference type="EMBL" id="JAE10740.1"/>
    </source>
</evidence>
<accession>A0A0A9FCJ5</accession>
<sequence length="122" mass="14691">MVLFRWRITFIIINTMLRNHKTDHQERKSFQLAKIMNCWNQRGLVSGLQNGSMARLRRANQPRKMVFFFAEFLITGHQTRFSGPLTSRIQRRQNKTKKEIQPGATNLLRKRYNMQERRINRS</sequence>
<protein>
    <submittedName>
        <fullName evidence="1">Uncharacterized protein</fullName>
    </submittedName>
</protein>
<dbReference type="AlphaFoldDB" id="A0A0A9FCJ5"/>
<name>A0A0A9FCJ5_ARUDO</name>